<evidence type="ECO:0000256" key="1">
    <source>
        <dbReference type="ARBA" id="ARBA00022490"/>
    </source>
</evidence>
<comment type="cofactor">
    <cofactor evidence="8">
        <name>Mg(2+)</name>
        <dbReference type="ChEBI" id="CHEBI:18420"/>
    </cofactor>
    <cofactor evidence="8">
        <name>Mn(2+)</name>
        <dbReference type="ChEBI" id="CHEBI:29035"/>
    </cofactor>
    <text evidence="8">Mg(2+). Can also accept Mn(2+).</text>
</comment>
<dbReference type="GO" id="GO:0005829">
    <property type="term" value="C:cytosol"/>
    <property type="evidence" value="ECO:0007669"/>
    <property type="project" value="TreeGrafter"/>
</dbReference>
<feature type="binding site" evidence="8">
    <location>
        <begin position="214"/>
        <end position="218"/>
    </location>
    <ligand>
        <name>ATP</name>
        <dbReference type="ChEBI" id="CHEBI:30616"/>
    </ligand>
</feature>
<comment type="pathway">
    <text evidence="8">Metabolic intermediate biosynthesis; acetyl-CoA biosynthesis; acetyl-CoA from acetate: step 1/2.</text>
</comment>
<dbReference type="GO" id="GO:0005524">
    <property type="term" value="F:ATP binding"/>
    <property type="evidence" value="ECO:0007669"/>
    <property type="project" value="UniProtKB-KW"/>
</dbReference>
<dbReference type="SUPFAM" id="SSF53067">
    <property type="entry name" value="Actin-like ATPase domain"/>
    <property type="match status" value="2"/>
</dbReference>
<keyword evidence="5 8" id="KW-0418">Kinase</keyword>
<comment type="function">
    <text evidence="8">Catalyzes the formation of acetyl phosphate from acetate and ATP. Can also catalyze the reverse reaction.</text>
</comment>
<feature type="site" description="Transition state stabilizer" evidence="8">
    <location>
        <position position="247"/>
    </location>
</feature>
<dbReference type="Gene3D" id="3.30.420.40">
    <property type="match status" value="2"/>
</dbReference>
<evidence type="ECO:0000256" key="8">
    <source>
        <dbReference type="HAMAP-Rule" id="MF_00020"/>
    </source>
</evidence>
<evidence type="ECO:0000313" key="11">
    <source>
        <dbReference type="Proteomes" id="UP000077829"/>
    </source>
</evidence>
<dbReference type="Pfam" id="PF00871">
    <property type="entry name" value="Acetate_kinase"/>
    <property type="match status" value="1"/>
</dbReference>
<feature type="binding site" evidence="8">
    <location>
        <begin position="335"/>
        <end position="339"/>
    </location>
    <ligand>
        <name>ATP</name>
        <dbReference type="ChEBI" id="CHEBI:30616"/>
    </ligand>
</feature>
<gene>
    <name evidence="8" type="primary">ackA</name>
    <name evidence="10" type="ORF">A7J50_2950</name>
</gene>
<comment type="caution">
    <text evidence="8">Lacks conserved residue(s) required for the propagation of feature annotation.</text>
</comment>
<keyword evidence="2 8" id="KW-0808">Transferase</keyword>
<dbReference type="PRINTS" id="PR00471">
    <property type="entry name" value="ACETATEKNASE"/>
</dbReference>
<keyword evidence="3 8" id="KW-0479">Metal-binding</keyword>
<reference evidence="10 11" key="1">
    <citation type="submission" date="2016-05" db="EMBL/GenBank/DDBJ databases">
        <title>Complete genome sequence of Pseudomonas antarctica PAMC 27494.</title>
        <authorList>
            <person name="Lee J."/>
        </authorList>
    </citation>
    <scope>NUCLEOTIDE SEQUENCE [LARGE SCALE GENOMIC DNA]</scope>
    <source>
        <strain evidence="10 11">PAMC 27494</strain>
    </source>
</reference>
<dbReference type="InterPro" id="IPR000890">
    <property type="entry name" value="Aliphatic_acid_kin_short-chain"/>
</dbReference>
<dbReference type="UniPathway" id="UPA00340">
    <property type="reaction ID" value="UER00458"/>
</dbReference>
<feature type="binding site" evidence="8">
    <location>
        <position position="386"/>
    </location>
    <ligand>
        <name>Mg(2+)</name>
        <dbReference type="ChEBI" id="CHEBI:18420"/>
    </ligand>
</feature>
<dbReference type="STRING" id="219572.A7J50_2950"/>
<comment type="catalytic activity">
    <reaction evidence="8">
        <text>acetate + ATP = acetyl phosphate + ADP</text>
        <dbReference type="Rhea" id="RHEA:11352"/>
        <dbReference type="ChEBI" id="CHEBI:22191"/>
        <dbReference type="ChEBI" id="CHEBI:30089"/>
        <dbReference type="ChEBI" id="CHEBI:30616"/>
        <dbReference type="ChEBI" id="CHEBI:456216"/>
        <dbReference type="EC" id="2.7.2.1"/>
    </reaction>
</comment>
<dbReference type="GO" id="GO:0000287">
    <property type="term" value="F:magnesium ion binding"/>
    <property type="evidence" value="ECO:0007669"/>
    <property type="project" value="UniProtKB-UniRule"/>
</dbReference>
<dbReference type="NCBIfam" id="TIGR00016">
    <property type="entry name" value="ackA"/>
    <property type="match status" value="1"/>
</dbReference>
<evidence type="ECO:0000313" key="10">
    <source>
        <dbReference type="EMBL" id="ANF86339.1"/>
    </source>
</evidence>
<comment type="subcellular location">
    <subcellularLocation>
        <location evidence="8">Cytoplasm</location>
    </subcellularLocation>
</comment>
<dbReference type="PANTHER" id="PTHR21060:SF21">
    <property type="entry name" value="ACETATE KINASE"/>
    <property type="match status" value="1"/>
</dbReference>
<proteinExistence type="inferred from homology"/>
<keyword evidence="4 8" id="KW-0547">Nucleotide-binding</keyword>
<dbReference type="Proteomes" id="UP000077829">
    <property type="component" value="Chromosome"/>
</dbReference>
<dbReference type="GO" id="GO:0008776">
    <property type="term" value="F:acetate kinase activity"/>
    <property type="evidence" value="ECO:0007669"/>
    <property type="project" value="UniProtKB-UniRule"/>
</dbReference>
<dbReference type="PANTHER" id="PTHR21060">
    <property type="entry name" value="ACETATE KINASE"/>
    <property type="match status" value="1"/>
</dbReference>
<dbReference type="KEGG" id="panr:A7J50_2950"/>
<evidence type="ECO:0000256" key="2">
    <source>
        <dbReference type="ARBA" id="ARBA00022679"/>
    </source>
</evidence>
<evidence type="ECO:0000256" key="6">
    <source>
        <dbReference type="ARBA" id="ARBA00022840"/>
    </source>
</evidence>
<evidence type="ECO:0000256" key="5">
    <source>
        <dbReference type="ARBA" id="ARBA00022777"/>
    </source>
</evidence>
<dbReference type="EMBL" id="CP015600">
    <property type="protein sequence ID" value="ANF86339.1"/>
    <property type="molecule type" value="Genomic_DNA"/>
</dbReference>
<dbReference type="RefSeq" id="WP_064452459.1">
    <property type="nucleotide sequence ID" value="NZ_CP015600.1"/>
</dbReference>
<protein>
    <recommendedName>
        <fullName evidence="8">Acetate kinase</fullName>
        <ecNumber evidence="8">2.7.2.1</ecNumber>
    </recommendedName>
    <alternativeName>
        <fullName evidence="8">Acetokinase</fullName>
    </alternativeName>
</protein>
<sequence length="404" mass="43958">MTDDSRHVLLVLNAGSSGIKFSLYQTDIVTWRGPECLGSGSFNVHQDTEHLIFKLTGAQARKEEQWPRNDASPPGGTLFNLMNWIERHYAWQICAAAHRVVHGGDRIEVAQRVDDSVMAELQALIPMAPLHQAQCLAPIIYLAHEHPGLAQFVCFDTAFHHTLDTVEVTYGLPRALTAQGLRRYGFHGLSYEYIASILPRYDKRAAKGKTIVAHLGNGASLCAMHNCVSQATSMGFSTLDGVLMGTRPGHLDPGILLYLMRERGMSVSSLEHLLYHECGLLGVSGGISSDMHVLQTSEAPEAKAAVALFVRSVVREIGAYAAVLGGVDALVFTGGIGENSTPVRTAILNGCQWLGVRRDKSEANELSGCLSMPDSPVSAWVIPTDENLIMARHALRRLHSLSCN</sequence>
<comment type="similarity">
    <text evidence="8 9">Belongs to the acetokinase family.</text>
</comment>
<keyword evidence="1 8" id="KW-0963">Cytoplasm</keyword>
<dbReference type="GO" id="GO:0006085">
    <property type="term" value="P:acetyl-CoA biosynthetic process"/>
    <property type="evidence" value="ECO:0007669"/>
    <property type="project" value="UniProtKB-UniRule"/>
</dbReference>
<feature type="binding site" evidence="8">
    <location>
        <position position="13"/>
    </location>
    <ligand>
        <name>Mg(2+)</name>
        <dbReference type="ChEBI" id="CHEBI:18420"/>
    </ligand>
</feature>
<keyword evidence="7 8" id="KW-0460">Magnesium</keyword>
<organism evidence="10 11">
    <name type="scientific">Pseudomonas antarctica</name>
    <dbReference type="NCBI Taxonomy" id="219572"/>
    <lineage>
        <taxon>Bacteria</taxon>
        <taxon>Pseudomonadati</taxon>
        <taxon>Pseudomonadota</taxon>
        <taxon>Gammaproteobacteria</taxon>
        <taxon>Pseudomonadales</taxon>
        <taxon>Pseudomonadaceae</taxon>
        <taxon>Pseudomonas</taxon>
    </lineage>
</organism>
<accession>A0A172Z2X0</accession>
<evidence type="ECO:0000256" key="9">
    <source>
        <dbReference type="RuleBase" id="RU003835"/>
    </source>
</evidence>
<feature type="active site" description="Proton donor/acceptor" evidence="8">
    <location>
        <position position="156"/>
    </location>
</feature>
<feature type="binding site" evidence="8">
    <location>
        <position position="20"/>
    </location>
    <ligand>
        <name>ATP</name>
        <dbReference type="ChEBI" id="CHEBI:30616"/>
    </ligand>
</feature>
<name>A0A172Z2X0_9PSED</name>
<dbReference type="InterPro" id="IPR043129">
    <property type="entry name" value="ATPase_NBD"/>
</dbReference>
<keyword evidence="6 8" id="KW-0067">ATP-binding</keyword>
<dbReference type="InterPro" id="IPR004372">
    <property type="entry name" value="Ac/propionate_kinase"/>
</dbReference>
<feature type="binding site" evidence="8">
    <location>
        <position position="99"/>
    </location>
    <ligand>
        <name>substrate</name>
    </ligand>
</feature>
<dbReference type="PATRIC" id="fig|219572.3.peg.3027"/>
<comment type="subunit">
    <text evidence="8">Homodimer.</text>
</comment>
<dbReference type="GO" id="GO:0006083">
    <property type="term" value="P:acetate metabolic process"/>
    <property type="evidence" value="ECO:0007669"/>
    <property type="project" value="TreeGrafter"/>
</dbReference>
<evidence type="ECO:0000256" key="4">
    <source>
        <dbReference type="ARBA" id="ARBA00022741"/>
    </source>
</evidence>
<dbReference type="AlphaFoldDB" id="A0A172Z2X0"/>
<evidence type="ECO:0000256" key="3">
    <source>
        <dbReference type="ARBA" id="ARBA00022723"/>
    </source>
</evidence>
<dbReference type="PIRSF" id="PIRSF000722">
    <property type="entry name" value="Acetate_prop_kin"/>
    <property type="match status" value="1"/>
</dbReference>
<evidence type="ECO:0000256" key="7">
    <source>
        <dbReference type="ARBA" id="ARBA00022842"/>
    </source>
</evidence>
<dbReference type="EC" id="2.7.2.1" evidence="8"/>
<feature type="site" description="Transition state stabilizer" evidence="8">
    <location>
        <position position="187"/>
    </location>
</feature>
<dbReference type="HAMAP" id="MF_00020">
    <property type="entry name" value="Acetate_kinase"/>
    <property type="match status" value="1"/>
</dbReference>